<dbReference type="Gene3D" id="3.40.50.150">
    <property type="entry name" value="Vaccinia Virus protein VP39"/>
    <property type="match status" value="1"/>
</dbReference>
<organism evidence="2 3">
    <name type="scientific">Benzoatithermus flavus</name>
    <dbReference type="NCBI Taxonomy" id="3108223"/>
    <lineage>
        <taxon>Bacteria</taxon>
        <taxon>Pseudomonadati</taxon>
        <taxon>Pseudomonadota</taxon>
        <taxon>Alphaproteobacteria</taxon>
        <taxon>Geminicoccales</taxon>
        <taxon>Geminicoccaceae</taxon>
        <taxon>Benzoatithermus</taxon>
    </lineage>
</organism>
<gene>
    <name evidence="2" type="ORF">U1T56_05785</name>
</gene>
<keyword evidence="3" id="KW-1185">Reference proteome</keyword>
<comment type="caution">
    <text evidence="2">The sequence shown here is derived from an EMBL/GenBank/DDBJ whole genome shotgun (WGS) entry which is preliminary data.</text>
</comment>
<sequence length="689" mass="76420">MSHSVGKRVHGTLYLHQDALGTLGAEEQALVHEAGRLAGDFAWNVVKLDPERPGRVGLLRYEPFDAVPFPALLDSAAVDVRAGRVVRRSFQRSANPPILHRKELLLPEGHPDRERYAALTRSLERLGLFAGASRIGFRQAWEARLAAAAMRIEGHRLVEVLTAPAAAPGDTQVERHRTAIARDRLSAPMQALARHGLLVPERTVLDYGCGQGDDVRALLAGGFTATGWDPHFAPDAPREPADIVNLGFVLNVIEEPAERVEALRSAFALARQCLSVAVMLAGKSDTTGLQPYRDGFLTRRGTFQRYFRQEEIKAFVEEMLGEEAIATGPGIFLVFRDKLFEQRFLLGRQSRQPAAGLALKLRPPRERPSADERDLAALRPLLEGLWRRMLELGRPADANELDPELVEALHRAPGGLRRAERLCGTLFDPQALTRAAAARKDDLRVYFALNLFDGRTRYTALPPELQRDVRAFFGSHAQVMEEARTLLFSVGEPAVIKAACEQAYDSGLGWLEDEHALVLTTALVSRLPAALLCRLCRASVRRHRLCRPRPDPHRLGQAHAAHLRWLRRPAAARAAGTDQNRPAAAAGRPLRLCRGRAGALDEVALSRPRPARLRRAGRLRHGAGSTRPVRPRRLRPERCDPRGAPPPGGPPRHRLLPRRGRRMSDRELPDLGAFGLHLRYRDFVEAGET</sequence>
<dbReference type="InterPro" id="IPR029063">
    <property type="entry name" value="SAM-dependent_MTases_sf"/>
</dbReference>
<evidence type="ECO:0000313" key="3">
    <source>
        <dbReference type="Proteomes" id="UP001375743"/>
    </source>
</evidence>
<dbReference type="GO" id="GO:0008168">
    <property type="term" value="F:methyltransferase activity"/>
    <property type="evidence" value="ECO:0007669"/>
    <property type="project" value="UniProtKB-KW"/>
</dbReference>
<evidence type="ECO:0000313" key="2">
    <source>
        <dbReference type="EMBL" id="MEK0082651.1"/>
    </source>
</evidence>
<evidence type="ECO:0000256" key="1">
    <source>
        <dbReference type="SAM" id="MobiDB-lite"/>
    </source>
</evidence>
<feature type="compositionally biased region" description="Basic residues" evidence="1">
    <location>
        <begin position="651"/>
        <end position="661"/>
    </location>
</feature>
<dbReference type="EMBL" id="JBBLZC010000004">
    <property type="protein sequence ID" value="MEK0082651.1"/>
    <property type="molecule type" value="Genomic_DNA"/>
</dbReference>
<dbReference type="GO" id="GO:0032259">
    <property type="term" value="P:methylation"/>
    <property type="evidence" value="ECO:0007669"/>
    <property type="project" value="UniProtKB-KW"/>
</dbReference>
<reference evidence="2 3" key="1">
    <citation type="submission" date="2024-01" db="EMBL/GenBank/DDBJ databases">
        <title>Multi-omics insights into the function and evolution of sodium benzoate biodegradation pathways in Benzoatithermus flavus gen. nov., sp. nov. from hot spring.</title>
        <authorList>
            <person name="Hu C.-J."/>
            <person name="Li W.-J."/>
        </authorList>
    </citation>
    <scope>NUCLEOTIDE SEQUENCE [LARGE SCALE GENOMIC DNA]</scope>
    <source>
        <strain evidence="2 3">SYSU G07066</strain>
    </source>
</reference>
<dbReference type="InterPro" id="IPR024019">
    <property type="entry name" value="CHP04096"/>
</dbReference>
<keyword evidence="2" id="KW-0808">Transferase</keyword>
<protein>
    <submittedName>
        <fullName evidence="2">DNA phosphorothioation-associated putative methyltransferase</fullName>
    </submittedName>
</protein>
<keyword evidence="2" id="KW-0489">Methyltransferase</keyword>
<name>A0ABU8XP71_9PROT</name>
<proteinExistence type="predicted"/>
<dbReference type="RefSeq" id="WP_418158500.1">
    <property type="nucleotide sequence ID" value="NZ_JBBLZC010000004.1"/>
</dbReference>
<accession>A0ABU8XP71</accession>
<dbReference type="Proteomes" id="UP001375743">
    <property type="component" value="Unassembled WGS sequence"/>
</dbReference>
<dbReference type="NCBIfam" id="TIGR04096">
    <property type="entry name" value="dnd_rel_methyl"/>
    <property type="match status" value="1"/>
</dbReference>
<feature type="region of interest" description="Disordered" evidence="1">
    <location>
        <begin position="608"/>
        <end position="666"/>
    </location>
</feature>
<dbReference type="SUPFAM" id="SSF53335">
    <property type="entry name" value="S-adenosyl-L-methionine-dependent methyltransferases"/>
    <property type="match status" value="1"/>
</dbReference>
<feature type="compositionally biased region" description="Basic residues" evidence="1">
    <location>
        <begin position="609"/>
        <end position="621"/>
    </location>
</feature>